<accession>W0HVI0</accession>
<evidence type="ECO:0000313" key="2">
    <source>
        <dbReference type="Proteomes" id="UP000019028"/>
    </source>
</evidence>
<gene>
    <name evidence="1" type="ORF">Sant_1139</name>
</gene>
<dbReference type="PATRIC" id="fig|1239307.3.peg.1220"/>
<dbReference type="EMBL" id="CP006569">
    <property type="protein sequence ID" value="AHF76210.1"/>
    <property type="molecule type" value="Genomic_DNA"/>
</dbReference>
<sequence length="122" mass="13401">MGRLPVLDDCSVIALSREGGFAYIPTLASPQRFVLADMPPPDRERLCNLITRAAPLAQPPRGVNAPGRGDQRYFRIQLFYRDGGEASAAALELLVPEQSAPPELQALWRQRQLDNDGSSTAR</sequence>
<name>W0HVI0_9GAMM</name>
<keyword evidence="2" id="KW-1185">Reference proteome</keyword>
<dbReference type="AlphaFoldDB" id="W0HVI0"/>
<proteinExistence type="predicted"/>
<dbReference type="Proteomes" id="UP000019028">
    <property type="component" value="Chromosome"/>
</dbReference>
<dbReference type="RefSeq" id="WP_025421339.1">
    <property type="nucleotide sequence ID" value="NZ_CP006569.1"/>
</dbReference>
<dbReference type="InterPro" id="IPR049457">
    <property type="entry name" value="Emfourin"/>
</dbReference>
<dbReference type="HOGENOM" id="CLU_170242_0_0_6"/>
<dbReference type="KEGG" id="sod:Sant_1139"/>
<evidence type="ECO:0000313" key="1">
    <source>
        <dbReference type="EMBL" id="AHF76210.1"/>
    </source>
</evidence>
<dbReference type="OrthoDB" id="8658956at2"/>
<dbReference type="Pfam" id="PF20242">
    <property type="entry name" value="Emfourin"/>
    <property type="match status" value="1"/>
</dbReference>
<organism evidence="1 2">
    <name type="scientific">Sodalis praecaptivus</name>
    <dbReference type="NCBI Taxonomy" id="1239307"/>
    <lineage>
        <taxon>Bacteria</taxon>
        <taxon>Pseudomonadati</taxon>
        <taxon>Pseudomonadota</taxon>
        <taxon>Gammaproteobacteria</taxon>
        <taxon>Enterobacterales</taxon>
        <taxon>Bruguierivoracaceae</taxon>
        <taxon>Sodalis</taxon>
    </lineage>
</organism>
<reference evidence="1 2" key="1">
    <citation type="journal article" date="2014" name="Genome Biol. Evol.">
        <title>Genome degeneration and adaptation in a nascent stage of symbiosis.</title>
        <authorList>
            <person name="Oakeson K.F."/>
            <person name="Gil R."/>
            <person name="Clayton A.L."/>
            <person name="Dunn D.M."/>
            <person name="von Niederhausern A.C."/>
            <person name="Hamil C."/>
            <person name="Aoyagi A."/>
            <person name="Duval B."/>
            <person name="Baca A."/>
            <person name="Silva F.J."/>
            <person name="Vallier A."/>
            <person name="Jackson D.G."/>
            <person name="Latorre A."/>
            <person name="Weiss R.B."/>
            <person name="Heddi A."/>
            <person name="Moya A."/>
            <person name="Dale C."/>
        </authorList>
    </citation>
    <scope>NUCLEOTIDE SEQUENCE [LARGE SCALE GENOMIC DNA]</scope>
    <source>
        <strain evidence="1 2">HS1</strain>
    </source>
</reference>
<protein>
    <submittedName>
        <fullName evidence="1">Uncharacterized protein</fullName>
    </submittedName>
</protein>